<name>A0A8J3Q1N2_9ACTN</name>
<feature type="signal peptide" evidence="3">
    <location>
        <begin position="1"/>
        <end position="28"/>
    </location>
</feature>
<dbReference type="InterPro" id="IPR029010">
    <property type="entry name" value="ThuA-like"/>
</dbReference>
<dbReference type="PANTHER" id="PTHR40469">
    <property type="entry name" value="SECRETED GLYCOSYL HYDROLASE"/>
    <property type="match status" value="1"/>
</dbReference>
<dbReference type="GO" id="GO:0030246">
    <property type="term" value="F:carbohydrate binding"/>
    <property type="evidence" value="ECO:0007669"/>
    <property type="project" value="InterPro"/>
</dbReference>
<organism evidence="5 6">
    <name type="scientific">Planotetraspora kaengkrachanensis</name>
    <dbReference type="NCBI Taxonomy" id="575193"/>
    <lineage>
        <taxon>Bacteria</taxon>
        <taxon>Bacillati</taxon>
        <taxon>Actinomycetota</taxon>
        <taxon>Actinomycetes</taxon>
        <taxon>Streptosporangiales</taxon>
        <taxon>Streptosporangiaceae</taxon>
        <taxon>Planotetraspora</taxon>
    </lineage>
</organism>
<feature type="compositionally biased region" description="Low complexity" evidence="2">
    <location>
        <begin position="391"/>
        <end position="401"/>
    </location>
</feature>
<dbReference type="SUPFAM" id="SSF49785">
    <property type="entry name" value="Galactose-binding domain-like"/>
    <property type="match status" value="2"/>
</dbReference>
<gene>
    <name evidence="5" type="ORF">Pka01_80900</name>
</gene>
<dbReference type="AlphaFoldDB" id="A0A8J3Q1N2"/>
<dbReference type="Proteomes" id="UP000630097">
    <property type="component" value="Unassembled WGS sequence"/>
</dbReference>
<feature type="region of interest" description="Disordered" evidence="2">
    <location>
        <begin position="391"/>
        <end position="419"/>
    </location>
</feature>
<keyword evidence="6" id="KW-1185">Reference proteome</keyword>
<evidence type="ECO:0000259" key="4">
    <source>
        <dbReference type="PROSITE" id="PS51175"/>
    </source>
</evidence>
<sequence length="523" mass="54295">MRTVMRRGLALVAATLIASQFAPTPAQAADPAYQVLVFSKTAGFRHDSIPTGIQTIRDLGTANNFTVTATEDAGAFTATNLAQFKAVVFLSTTGDVLNATQQTAFTNYINGGGGYVGVHAAADTEYDWPYYGQLVGAWFKSHPAIQQAVVKNEDRTHPATAGLAATWTRTDEWYNYRTNPRSSVHVLQSLDETSYSGGEMSGDHPITWCHPQGSGRSFYTGLGHTIESYADPSYRNLLLGGIRYAAGMVQANCDPPTTPPPTGDTTTVEGEAYTSQSGVQPAGHAGASGGTTLGYIDNGDWAGYSQVNTQNATTFSAKVSSAGAGGTITVRSGSQTGTVLGTVTVPNTGSWDTFQTVTANLTGNVTGPLFLTFSGGSGSLFDIDTLTISRTTTTPPTSTTTEGEAYTSQSGVQPAGHGGASGGTTLGYIDNGDWAGYSQVNTQNAKTFAVKYSSAGAGGTITIRSGSQTGTVLGSVAVTNTGSWDTFRTVTVNLTGTATGTLFLTFTGGSGSLFDIDTFTITR</sequence>
<dbReference type="EMBL" id="BONV01000065">
    <property type="protein sequence ID" value="GIG84963.1"/>
    <property type="molecule type" value="Genomic_DNA"/>
</dbReference>
<dbReference type="InterPro" id="IPR029062">
    <property type="entry name" value="Class_I_gatase-like"/>
</dbReference>
<dbReference type="InterPro" id="IPR008979">
    <property type="entry name" value="Galactose-bd-like_sf"/>
</dbReference>
<accession>A0A8J3Q1N2</accession>
<proteinExistence type="predicted"/>
<keyword evidence="1 3" id="KW-0732">Signal</keyword>
<dbReference type="InterPro" id="IPR006584">
    <property type="entry name" value="Cellulose-bd_IV"/>
</dbReference>
<dbReference type="SMART" id="SM00606">
    <property type="entry name" value="CBD_IV"/>
    <property type="match status" value="2"/>
</dbReference>
<evidence type="ECO:0000313" key="6">
    <source>
        <dbReference type="Proteomes" id="UP000630097"/>
    </source>
</evidence>
<evidence type="ECO:0000256" key="2">
    <source>
        <dbReference type="SAM" id="MobiDB-lite"/>
    </source>
</evidence>
<comment type="caution">
    <text evidence="5">The sequence shown here is derived from an EMBL/GenBank/DDBJ whole genome shotgun (WGS) entry which is preliminary data.</text>
</comment>
<evidence type="ECO:0000313" key="5">
    <source>
        <dbReference type="EMBL" id="GIG84963.1"/>
    </source>
</evidence>
<dbReference type="InterPro" id="IPR005084">
    <property type="entry name" value="CBM6"/>
</dbReference>
<feature type="domain" description="CBM6" evidence="4">
    <location>
        <begin position="399"/>
        <end position="522"/>
    </location>
</feature>
<dbReference type="SUPFAM" id="SSF52317">
    <property type="entry name" value="Class I glutamine amidotransferase-like"/>
    <property type="match status" value="1"/>
</dbReference>
<feature type="chain" id="PRO_5035307353" description="CBM6 domain-containing protein" evidence="3">
    <location>
        <begin position="29"/>
        <end position="523"/>
    </location>
</feature>
<dbReference type="Gene3D" id="3.40.50.880">
    <property type="match status" value="1"/>
</dbReference>
<dbReference type="CDD" id="cd04084">
    <property type="entry name" value="CBM6_xylanase-like"/>
    <property type="match status" value="2"/>
</dbReference>
<feature type="domain" description="CBM6" evidence="4">
    <location>
        <begin position="266"/>
        <end position="389"/>
    </location>
</feature>
<dbReference type="RefSeq" id="WP_203888223.1">
    <property type="nucleotide sequence ID" value="NZ_BAABHH010000003.1"/>
</dbReference>
<dbReference type="PROSITE" id="PS51175">
    <property type="entry name" value="CBM6"/>
    <property type="match status" value="2"/>
</dbReference>
<dbReference type="Pfam" id="PF03422">
    <property type="entry name" value="CBM_6"/>
    <property type="match status" value="2"/>
</dbReference>
<reference evidence="5 6" key="1">
    <citation type="submission" date="2021-01" db="EMBL/GenBank/DDBJ databases">
        <title>Whole genome shotgun sequence of Planotetraspora kaengkrachanensis NBRC 104272.</title>
        <authorList>
            <person name="Komaki H."/>
            <person name="Tamura T."/>
        </authorList>
    </citation>
    <scope>NUCLEOTIDE SEQUENCE [LARGE SCALE GENOMIC DNA]</scope>
    <source>
        <strain evidence="5 6">NBRC 104272</strain>
    </source>
</reference>
<dbReference type="Pfam" id="PF06283">
    <property type="entry name" value="ThuA"/>
    <property type="match status" value="1"/>
</dbReference>
<dbReference type="Gene3D" id="2.60.120.260">
    <property type="entry name" value="Galactose-binding domain-like"/>
    <property type="match status" value="2"/>
</dbReference>
<dbReference type="PANTHER" id="PTHR40469:SF2">
    <property type="entry name" value="GALACTOSE-BINDING DOMAIN-LIKE SUPERFAMILY PROTEIN"/>
    <property type="match status" value="1"/>
</dbReference>
<protein>
    <recommendedName>
        <fullName evidence="4">CBM6 domain-containing protein</fullName>
    </recommendedName>
</protein>
<evidence type="ECO:0000256" key="3">
    <source>
        <dbReference type="SAM" id="SignalP"/>
    </source>
</evidence>
<evidence type="ECO:0000256" key="1">
    <source>
        <dbReference type="ARBA" id="ARBA00022729"/>
    </source>
</evidence>